<evidence type="ECO:0000256" key="1">
    <source>
        <dbReference type="SAM" id="Phobius"/>
    </source>
</evidence>
<accession>A0A1T5BG50</accession>
<dbReference type="Pfam" id="PF06170">
    <property type="entry name" value="DUF983"/>
    <property type="match status" value="1"/>
</dbReference>
<dbReference type="RefSeq" id="WP_079702020.1">
    <property type="nucleotide sequence ID" value="NZ_FUYR01000001.1"/>
</dbReference>
<keyword evidence="1" id="KW-0812">Transmembrane</keyword>
<dbReference type="InterPro" id="IPR009325">
    <property type="entry name" value="DUF983"/>
</dbReference>
<evidence type="ECO:0000313" key="3">
    <source>
        <dbReference type="Proteomes" id="UP000189981"/>
    </source>
</evidence>
<keyword evidence="1" id="KW-1133">Transmembrane helix</keyword>
<keyword evidence="1" id="KW-0472">Membrane</keyword>
<protein>
    <recommendedName>
        <fullName evidence="4">DUF983 domain-containing protein</fullName>
    </recommendedName>
</protein>
<dbReference type="EMBL" id="FUYR01000001">
    <property type="protein sequence ID" value="SKB46226.1"/>
    <property type="molecule type" value="Genomic_DNA"/>
</dbReference>
<keyword evidence="3" id="KW-1185">Reference proteome</keyword>
<proteinExistence type="predicted"/>
<sequence>MKASTENNNRKTSQFYALVHSKCPRCRRGDVFQNSMYGFKSQKMNDNCPHCNLKFEREPGYFYVAMFVSYGFNVLQMILAGLVTYLITGNTTNPWLYMAVIFPAVVILSPFNYRYSRLILLYYLTPGLNYVPEMSGDRKLIEKRR</sequence>
<dbReference type="Proteomes" id="UP000189981">
    <property type="component" value="Unassembled WGS sequence"/>
</dbReference>
<name>A0A1T5BG50_9SPHI</name>
<dbReference type="STRING" id="572036.SAMN05661099_1556"/>
<reference evidence="3" key="1">
    <citation type="submission" date="2017-02" db="EMBL/GenBank/DDBJ databases">
        <authorList>
            <person name="Varghese N."/>
            <person name="Submissions S."/>
        </authorList>
    </citation>
    <scope>NUCLEOTIDE SEQUENCE [LARGE SCALE GENOMIC DNA]</scope>
    <source>
        <strain evidence="3">DSM 22385</strain>
    </source>
</reference>
<evidence type="ECO:0000313" key="2">
    <source>
        <dbReference type="EMBL" id="SKB46226.1"/>
    </source>
</evidence>
<evidence type="ECO:0008006" key="4">
    <source>
        <dbReference type="Google" id="ProtNLM"/>
    </source>
</evidence>
<feature type="transmembrane region" description="Helical" evidence="1">
    <location>
        <begin position="94"/>
        <end position="113"/>
    </location>
</feature>
<dbReference type="OrthoDB" id="9790326at2"/>
<gene>
    <name evidence="2" type="ORF">SAMN05661099_1556</name>
</gene>
<feature type="transmembrane region" description="Helical" evidence="1">
    <location>
        <begin position="61"/>
        <end position="88"/>
    </location>
</feature>
<organism evidence="2 3">
    <name type="scientific">Daejeonella lutea</name>
    <dbReference type="NCBI Taxonomy" id="572036"/>
    <lineage>
        <taxon>Bacteria</taxon>
        <taxon>Pseudomonadati</taxon>
        <taxon>Bacteroidota</taxon>
        <taxon>Sphingobacteriia</taxon>
        <taxon>Sphingobacteriales</taxon>
        <taxon>Sphingobacteriaceae</taxon>
        <taxon>Daejeonella</taxon>
    </lineage>
</organism>
<dbReference type="AlphaFoldDB" id="A0A1T5BG50"/>